<dbReference type="EMBL" id="VIFM01000935">
    <property type="protein sequence ID" value="TQF08173.1"/>
    <property type="molecule type" value="Genomic_DNA"/>
</dbReference>
<evidence type="ECO:0000313" key="3">
    <source>
        <dbReference type="Proteomes" id="UP000315369"/>
    </source>
</evidence>
<accession>A0A540WGM4</accession>
<keyword evidence="3" id="KW-1185">Reference proteome</keyword>
<feature type="compositionally biased region" description="Polar residues" evidence="1">
    <location>
        <begin position="82"/>
        <end position="94"/>
    </location>
</feature>
<reference evidence="2 3" key="1">
    <citation type="submission" date="2019-06" db="EMBL/GenBank/DDBJ databases">
        <authorList>
            <person name="Livingstone P."/>
            <person name="Whitworth D."/>
        </authorList>
    </citation>
    <scope>NUCLEOTIDE SEQUENCE [LARGE SCALE GENOMIC DNA]</scope>
    <source>
        <strain evidence="2 3">AM401</strain>
    </source>
</reference>
<dbReference type="PANTHER" id="PTHR36251:SF2">
    <property type="entry name" value="GIFSY-2 PROPHAGE HOST SPECIFICITY PROTEIN J, PHAGE LAMBDA"/>
    <property type="match status" value="1"/>
</dbReference>
<evidence type="ECO:0000256" key="1">
    <source>
        <dbReference type="SAM" id="MobiDB-lite"/>
    </source>
</evidence>
<feature type="non-terminal residue" evidence="2">
    <location>
        <position position="101"/>
    </location>
</feature>
<sequence length="101" mass="10580">MNQTTHPTPRTRGAATPVLAGAKKGASNARTPVETADSLHSMAVARIIDLASEGEIRGLVAGKQSIYLDQVPIENPDGTLNFSGVDVQTRSGTQDQEHISG</sequence>
<feature type="region of interest" description="Disordered" evidence="1">
    <location>
        <begin position="82"/>
        <end position="101"/>
    </location>
</feature>
<dbReference type="AlphaFoldDB" id="A0A540WGM4"/>
<organism evidence="2 3">
    <name type="scientific">Myxococcus llanfairpwllgwyngyllgogerychwyrndrobwllllantysiliogogogochensis</name>
    <dbReference type="NCBI Taxonomy" id="2590453"/>
    <lineage>
        <taxon>Bacteria</taxon>
        <taxon>Pseudomonadati</taxon>
        <taxon>Myxococcota</taxon>
        <taxon>Myxococcia</taxon>
        <taxon>Myxococcales</taxon>
        <taxon>Cystobacterineae</taxon>
        <taxon>Myxococcaceae</taxon>
        <taxon>Myxococcus</taxon>
    </lineage>
</organism>
<dbReference type="RefSeq" id="WP_141649684.1">
    <property type="nucleotide sequence ID" value="NZ_VIFM01000935.1"/>
</dbReference>
<dbReference type="PANTHER" id="PTHR36251">
    <property type="entry name" value="FELS-1 PROPHAGE HOST SPECIFICITY PROTEIN-RELATED"/>
    <property type="match status" value="1"/>
</dbReference>
<comment type="caution">
    <text evidence="2">The sequence shown here is derived from an EMBL/GenBank/DDBJ whole genome shotgun (WGS) entry which is preliminary data.</text>
</comment>
<feature type="region of interest" description="Disordered" evidence="1">
    <location>
        <begin position="1"/>
        <end position="34"/>
    </location>
</feature>
<proteinExistence type="predicted"/>
<name>A0A540WGM4_9BACT</name>
<evidence type="ECO:0000313" key="2">
    <source>
        <dbReference type="EMBL" id="TQF08173.1"/>
    </source>
</evidence>
<gene>
    <name evidence="2" type="ORF">FJV41_51350</name>
</gene>
<dbReference type="Proteomes" id="UP000315369">
    <property type="component" value="Unassembled WGS sequence"/>
</dbReference>
<dbReference type="InterPro" id="IPR053171">
    <property type="entry name" value="Viral_Tip_Attach_Protein"/>
</dbReference>
<protein>
    <submittedName>
        <fullName evidence="2">Uncharacterized protein</fullName>
    </submittedName>
</protein>
<dbReference type="OrthoDB" id="109844at2"/>